<evidence type="ECO:0000313" key="3">
    <source>
        <dbReference type="Proteomes" id="UP000572817"/>
    </source>
</evidence>
<organism evidence="2 3">
    <name type="scientific">Botryosphaeria dothidea</name>
    <dbReference type="NCBI Taxonomy" id="55169"/>
    <lineage>
        <taxon>Eukaryota</taxon>
        <taxon>Fungi</taxon>
        <taxon>Dikarya</taxon>
        <taxon>Ascomycota</taxon>
        <taxon>Pezizomycotina</taxon>
        <taxon>Dothideomycetes</taxon>
        <taxon>Dothideomycetes incertae sedis</taxon>
        <taxon>Botryosphaeriales</taxon>
        <taxon>Botryosphaeriaceae</taxon>
        <taxon>Botryosphaeria</taxon>
    </lineage>
</organism>
<reference evidence="2" key="1">
    <citation type="submission" date="2020-04" db="EMBL/GenBank/DDBJ databases">
        <title>Genome Assembly and Annotation of Botryosphaeria dothidea sdau 11-99, a Latent Pathogen of Apple Fruit Ring Rot in China.</title>
        <authorList>
            <person name="Yu C."/>
            <person name="Diao Y."/>
            <person name="Lu Q."/>
            <person name="Zhao J."/>
            <person name="Cui S."/>
            <person name="Peng C."/>
            <person name="He B."/>
            <person name="Liu H."/>
        </authorList>
    </citation>
    <scope>NUCLEOTIDE SEQUENCE [LARGE SCALE GENOMIC DNA]</scope>
    <source>
        <strain evidence="2">Sdau11-99</strain>
    </source>
</reference>
<dbReference type="AlphaFoldDB" id="A0A8H4N6T4"/>
<sequence length="267" mass="28813">MAAFPAFVLLGEAEAGRWSIPGSGINGNNDYSISNGGASTSGSTSNIGNIGIVSSTGYRSHDSGSQTHGNGIFKSTIGSITDCGGYRRRRRSPMLLFDTAYPTDAPPAQNKGECKENKDGKSNKSSKLTSVGKDAAPPGNGLGGGSGPPNNGGPKPPRKDILIPLRLMEKILEKDGREIYDKLRKIIPNLQRTIWSDRNFRIDPGHTVNGQTSIKTWNLQMNKGADALIKKRLKDCSTHTKLLWGTFDLENPPSYDEWVRGILGPFK</sequence>
<comment type="caution">
    <text evidence="2">The sequence shown here is derived from an EMBL/GenBank/DDBJ whole genome shotgun (WGS) entry which is preliminary data.</text>
</comment>
<dbReference type="OrthoDB" id="5429569at2759"/>
<keyword evidence="3" id="KW-1185">Reference proteome</keyword>
<proteinExistence type="predicted"/>
<gene>
    <name evidence="2" type="ORF">GTA08_BOTSDO13423</name>
</gene>
<evidence type="ECO:0000313" key="2">
    <source>
        <dbReference type="EMBL" id="KAF4311185.1"/>
    </source>
</evidence>
<protein>
    <submittedName>
        <fullName evidence="2">Uncharacterized protein</fullName>
    </submittedName>
</protein>
<evidence type="ECO:0000256" key="1">
    <source>
        <dbReference type="SAM" id="MobiDB-lite"/>
    </source>
</evidence>
<feature type="compositionally biased region" description="Basic and acidic residues" evidence="1">
    <location>
        <begin position="112"/>
        <end position="122"/>
    </location>
</feature>
<accession>A0A8H4N6T4</accession>
<dbReference type="EMBL" id="WWBZ02000011">
    <property type="protein sequence ID" value="KAF4311185.1"/>
    <property type="molecule type" value="Genomic_DNA"/>
</dbReference>
<feature type="region of interest" description="Disordered" evidence="1">
    <location>
        <begin position="99"/>
        <end position="160"/>
    </location>
</feature>
<dbReference type="Proteomes" id="UP000572817">
    <property type="component" value="Unassembled WGS sequence"/>
</dbReference>
<name>A0A8H4N6T4_9PEZI</name>